<evidence type="ECO:0000313" key="4">
    <source>
        <dbReference type="Proteomes" id="UP000053239"/>
    </source>
</evidence>
<sequence>MSDKNIVENVLQLLKKNAKFTDKSHLSKFYDILNTSYGNQEKSSVRNKKKDIAVQLCRVIKEINNNWDDILSSFNSQGIDKSKLCDYTFYWLYGKLVEHNFNFDDINSVYNKLSDFKENECFKNDDVKYYIKKVYDLKALKNKKKLYDFLEYYKILKDIWNDGNDDNNKKYCEYTKYILELFKEMGKKKCSLIYKNEIERFEKEIIDNVDNFRSKLNECTDIKFDQELFKKKEIQCIDVNVLVNGSENVLDKFSSYHIYIELNKDVNINNYDSYCTNIGTTGSDASAVKKLCKKIVRNLRNMYDIQDQEKRNECCLYFNYWLHDQIKSIFGANLENDNNKNDALKLLELQFPINNELSRHDCYYSFNNKLDEWEEIMYLLYYFKNYDTISSITRSDEDKRKKYCDYFTKIKNFFEKHISYCCSCFTNPSKYCVNYCPKYFKCKKEYYPINLIEKLHCEGEKPTGSAEALFTSVTVDHKAYLLSNQPNKTQKSKLIESREPIKSSEPVESSEPTEPKENNTSPIDIFHELTSDPFNLLGMGGLSFVAISLLFFVFYKFTPIGSSMNKKSARQQKFNQNVHYNNMQQELVYDSEPQNMNPRKKRIRIAYQAD</sequence>
<dbReference type="InterPro" id="IPR008780">
    <property type="entry name" value="Plasmodium_Vir"/>
</dbReference>
<name>A0A0J9TZS4_PLAVI</name>
<dbReference type="OrthoDB" id="384489at2759"/>
<feature type="compositionally biased region" description="Low complexity" evidence="1">
    <location>
        <begin position="503"/>
        <end position="512"/>
    </location>
</feature>
<keyword evidence="2" id="KW-0812">Transmembrane</keyword>
<reference evidence="3 4" key="1">
    <citation type="submission" date="2011-09" db="EMBL/GenBank/DDBJ databases">
        <title>The Genome Sequence of Plasmodium vivax North Korean.</title>
        <authorList>
            <consortium name="The Broad Institute Genome Sequencing Platform"/>
            <consortium name="The Broad Institute Genome Sequencing Center for Infectious Disease"/>
            <person name="Neafsey D."/>
            <person name="Carlton J."/>
            <person name="Barnwell J."/>
            <person name="Collins W."/>
            <person name="Escalante A."/>
            <person name="Mullikin J."/>
            <person name="Saul A."/>
            <person name="Guigo R."/>
            <person name="Camara F."/>
            <person name="Young S.K."/>
            <person name="Zeng Q."/>
            <person name="Gargeya S."/>
            <person name="Fitzgerald M."/>
            <person name="Haas B."/>
            <person name="Abouelleil A."/>
            <person name="Alvarado L."/>
            <person name="Arachchi H.M."/>
            <person name="Berlin A."/>
            <person name="Brown A."/>
            <person name="Chapman S.B."/>
            <person name="Chen Z."/>
            <person name="Dunbar C."/>
            <person name="Freedman E."/>
            <person name="Gearin G."/>
            <person name="Gellesch M."/>
            <person name="Goldberg J."/>
            <person name="Griggs A."/>
            <person name="Gujja S."/>
            <person name="Heiman D."/>
            <person name="Howarth C."/>
            <person name="Larson L."/>
            <person name="Lui A."/>
            <person name="MacDonald P.J.P."/>
            <person name="Montmayeur A."/>
            <person name="Murphy C."/>
            <person name="Neiman D."/>
            <person name="Pearson M."/>
            <person name="Priest M."/>
            <person name="Roberts A."/>
            <person name="Saif S."/>
            <person name="Shea T."/>
            <person name="Shenoy N."/>
            <person name="Sisk P."/>
            <person name="Stolte C."/>
            <person name="Sykes S."/>
            <person name="Wortman J."/>
            <person name="Nusbaum C."/>
            <person name="Birren B."/>
        </authorList>
    </citation>
    <scope>NUCLEOTIDE SEQUENCE [LARGE SCALE GENOMIC DNA]</scope>
    <source>
        <strain evidence="3 4">North Korean</strain>
    </source>
</reference>
<dbReference type="Pfam" id="PF05795">
    <property type="entry name" value="Plasmodium_Vir"/>
    <property type="match status" value="2"/>
</dbReference>
<dbReference type="EMBL" id="KQ235259">
    <property type="protein sequence ID" value="KNA01486.1"/>
    <property type="molecule type" value="Genomic_DNA"/>
</dbReference>
<keyword evidence="2" id="KW-1133">Transmembrane helix</keyword>
<organism evidence="3 4">
    <name type="scientific">Plasmodium vivax North Korean</name>
    <dbReference type="NCBI Taxonomy" id="1035514"/>
    <lineage>
        <taxon>Eukaryota</taxon>
        <taxon>Sar</taxon>
        <taxon>Alveolata</taxon>
        <taxon>Apicomplexa</taxon>
        <taxon>Aconoidasida</taxon>
        <taxon>Haemosporida</taxon>
        <taxon>Plasmodiidae</taxon>
        <taxon>Plasmodium</taxon>
        <taxon>Plasmodium (Plasmodium)</taxon>
    </lineage>
</organism>
<feature type="region of interest" description="Disordered" evidence="1">
    <location>
        <begin position="487"/>
        <end position="522"/>
    </location>
</feature>
<evidence type="ECO:0000256" key="2">
    <source>
        <dbReference type="SAM" id="Phobius"/>
    </source>
</evidence>
<evidence type="ECO:0000313" key="3">
    <source>
        <dbReference type="EMBL" id="KNA01486.1"/>
    </source>
</evidence>
<proteinExistence type="predicted"/>
<dbReference type="Proteomes" id="UP000053239">
    <property type="component" value="Unassembled WGS sequence"/>
</dbReference>
<gene>
    <name evidence="3" type="ORF">PVNG_04811</name>
</gene>
<evidence type="ECO:0000256" key="1">
    <source>
        <dbReference type="SAM" id="MobiDB-lite"/>
    </source>
</evidence>
<dbReference type="AlphaFoldDB" id="A0A0J9TZS4"/>
<keyword evidence="2" id="KW-0472">Membrane</keyword>
<accession>A0A0J9TZS4</accession>
<feature type="compositionally biased region" description="Basic and acidic residues" evidence="1">
    <location>
        <begin position="493"/>
        <end position="502"/>
    </location>
</feature>
<feature type="transmembrane region" description="Helical" evidence="2">
    <location>
        <begin position="536"/>
        <end position="557"/>
    </location>
</feature>
<protein>
    <submittedName>
        <fullName evidence="3">Variable surface protein Vir12/24g</fullName>
    </submittedName>
</protein>